<keyword evidence="1" id="KW-1133">Transmembrane helix</keyword>
<organism evidence="2 3">
    <name type="scientific">Rubellimicrobium mesophilum DSM 19309</name>
    <dbReference type="NCBI Taxonomy" id="442562"/>
    <lineage>
        <taxon>Bacteria</taxon>
        <taxon>Pseudomonadati</taxon>
        <taxon>Pseudomonadota</taxon>
        <taxon>Alphaproteobacteria</taxon>
        <taxon>Rhodobacterales</taxon>
        <taxon>Roseobacteraceae</taxon>
        <taxon>Rubellimicrobium</taxon>
    </lineage>
</organism>
<evidence type="ECO:0000256" key="1">
    <source>
        <dbReference type="SAM" id="Phobius"/>
    </source>
</evidence>
<keyword evidence="1" id="KW-0812">Transmembrane</keyword>
<sequence length="100" mass="9665">MAVGLALATGGPLGSTLEALVHLLVLASVGLLVGAALVPVRLPPREALSTVVLMGVCHGVLHGEEVGAASALWFGLGALVSAAVLAVAGVALGRVVARAA</sequence>
<keyword evidence="3" id="KW-1185">Reference proteome</keyword>
<keyword evidence="1" id="KW-0472">Membrane</keyword>
<evidence type="ECO:0000313" key="2">
    <source>
        <dbReference type="EMBL" id="EYD77529.1"/>
    </source>
</evidence>
<feature type="transmembrane region" description="Helical" evidence="1">
    <location>
        <begin position="20"/>
        <end position="40"/>
    </location>
</feature>
<feature type="transmembrane region" description="Helical" evidence="1">
    <location>
        <begin position="70"/>
        <end position="97"/>
    </location>
</feature>
<name>A0A017HUX4_9RHOB</name>
<reference evidence="2 3" key="1">
    <citation type="submission" date="2013-02" db="EMBL/GenBank/DDBJ databases">
        <authorList>
            <person name="Fiebig A."/>
            <person name="Goeker M."/>
            <person name="Klenk H.-P.P."/>
        </authorList>
    </citation>
    <scope>NUCLEOTIDE SEQUENCE [LARGE SCALE GENOMIC DNA]</scope>
    <source>
        <strain evidence="2 3">DSM 19309</strain>
    </source>
</reference>
<comment type="caution">
    <text evidence="2">The sequence shown here is derived from an EMBL/GenBank/DDBJ whole genome shotgun (WGS) entry which is preliminary data.</text>
</comment>
<evidence type="ECO:0000313" key="3">
    <source>
        <dbReference type="Proteomes" id="UP000019666"/>
    </source>
</evidence>
<dbReference type="HOGENOM" id="CLU_2303926_0_0_5"/>
<dbReference type="Pfam" id="PF04955">
    <property type="entry name" value="HupE_UreJ"/>
    <property type="match status" value="1"/>
</dbReference>
<dbReference type="AlphaFoldDB" id="A0A017HUX4"/>
<accession>A0A017HUX4</accession>
<proteinExistence type="predicted"/>
<protein>
    <recommendedName>
        <fullName evidence="4">HupE-UreJ family metal transporter</fullName>
    </recommendedName>
</protein>
<evidence type="ECO:0008006" key="4">
    <source>
        <dbReference type="Google" id="ProtNLM"/>
    </source>
</evidence>
<dbReference type="EMBL" id="AOSK01000027">
    <property type="protein sequence ID" value="EYD77529.1"/>
    <property type="molecule type" value="Genomic_DNA"/>
</dbReference>
<dbReference type="InterPro" id="IPR007038">
    <property type="entry name" value="HupE_UreJ"/>
</dbReference>
<gene>
    <name evidence="2" type="ORF">Rumeso_00877</name>
</gene>
<dbReference type="Proteomes" id="UP000019666">
    <property type="component" value="Unassembled WGS sequence"/>
</dbReference>